<proteinExistence type="predicted"/>
<dbReference type="InterPro" id="IPR001820">
    <property type="entry name" value="TIMP"/>
</dbReference>
<keyword evidence="7" id="KW-1185">Reference proteome</keyword>
<name>A0ABD6EYE5_9BILA</name>
<keyword evidence="2" id="KW-0964">Secreted</keyword>
<keyword evidence="3" id="KW-1015">Disulfide bond</keyword>
<sequence length="149" mass="16867">MKLTALFIFVGFLDVALSCQCLAEDLSSEEVVKRIFCEVETVAVVRVLKADRPTAFFGKTTYKVRLAKIYKAPEGKKDKDLYSFRSPAPSLCGVELKENERYLVAIRNSGGEPSLEICDQFIREGKPELQKVTLDLKRKLNKLKKSKCE</sequence>
<organism evidence="6 7">
    <name type="scientific">Gnathostoma spinigerum</name>
    <dbReference type="NCBI Taxonomy" id="75299"/>
    <lineage>
        <taxon>Eukaryota</taxon>
        <taxon>Metazoa</taxon>
        <taxon>Ecdysozoa</taxon>
        <taxon>Nematoda</taxon>
        <taxon>Chromadorea</taxon>
        <taxon>Rhabditida</taxon>
        <taxon>Spirurina</taxon>
        <taxon>Gnathostomatomorpha</taxon>
        <taxon>Gnathostomatoidea</taxon>
        <taxon>Gnathostomatidae</taxon>
        <taxon>Gnathostoma</taxon>
    </lineage>
</organism>
<dbReference type="Pfam" id="PF00965">
    <property type="entry name" value="TIMP"/>
    <property type="match status" value="1"/>
</dbReference>
<dbReference type="SUPFAM" id="SSF50242">
    <property type="entry name" value="TIMP-like"/>
    <property type="match status" value="1"/>
</dbReference>
<evidence type="ECO:0000256" key="4">
    <source>
        <dbReference type="SAM" id="SignalP"/>
    </source>
</evidence>
<reference evidence="6 7" key="1">
    <citation type="submission" date="2024-08" db="EMBL/GenBank/DDBJ databases">
        <title>Gnathostoma spinigerum genome.</title>
        <authorList>
            <person name="Gonzalez-Bertolin B."/>
            <person name="Monzon S."/>
            <person name="Zaballos A."/>
            <person name="Jimenez P."/>
            <person name="Dekumyoy P."/>
            <person name="Varona S."/>
            <person name="Cuesta I."/>
            <person name="Sumanam S."/>
            <person name="Adisakwattana P."/>
            <person name="Gasser R.B."/>
            <person name="Hernandez-Gonzalez A."/>
            <person name="Young N.D."/>
            <person name="Perteguer M.J."/>
        </authorList>
    </citation>
    <scope>NUCLEOTIDE SEQUENCE [LARGE SCALE GENOMIC DNA]</scope>
    <source>
        <strain evidence="6">AL3</strain>
        <tissue evidence="6">Liver</tissue>
    </source>
</reference>
<dbReference type="GO" id="GO:0005576">
    <property type="term" value="C:extracellular region"/>
    <property type="evidence" value="ECO:0007669"/>
    <property type="project" value="UniProtKB-SubCell"/>
</dbReference>
<evidence type="ECO:0000313" key="6">
    <source>
        <dbReference type="EMBL" id="MFH4984376.1"/>
    </source>
</evidence>
<evidence type="ECO:0000313" key="7">
    <source>
        <dbReference type="Proteomes" id="UP001608902"/>
    </source>
</evidence>
<evidence type="ECO:0000259" key="5">
    <source>
        <dbReference type="PROSITE" id="PS50189"/>
    </source>
</evidence>
<accession>A0ABD6EYE5</accession>
<dbReference type="AlphaFoldDB" id="A0ABD6EYE5"/>
<evidence type="ECO:0000256" key="1">
    <source>
        <dbReference type="ARBA" id="ARBA00004613"/>
    </source>
</evidence>
<dbReference type="PROSITE" id="PS50189">
    <property type="entry name" value="NTR"/>
    <property type="match status" value="1"/>
</dbReference>
<feature type="chain" id="PRO_5044743337" description="NTR domain-containing protein" evidence="4">
    <location>
        <begin position="19"/>
        <end position="149"/>
    </location>
</feature>
<dbReference type="InterPro" id="IPR008993">
    <property type="entry name" value="TIMP-like_OB-fold"/>
</dbReference>
<dbReference type="EMBL" id="JBGFUD010017041">
    <property type="protein sequence ID" value="MFH4984376.1"/>
    <property type="molecule type" value="Genomic_DNA"/>
</dbReference>
<keyword evidence="4" id="KW-0732">Signal</keyword>
<dbReference type="Proteomes" id="UP001608902">
    <property type="component" value="Unassembled WGS sequence"/>
</dbReference>
<comment type="caution">
    <text evidence="6">The sequence shown here is derived from an EMBL/GenBank/DDBJ whole genome shotgun (WGS) entry which is preliminary data.</text>
</comment>
<feature type="signal peptide" evidence="4">
    <location>
        <begin position="1"/>
        <end position="18"/>
    </location>
</feature>
<dbReference type="InterPro" id="IPR001134">
    <property type="entry name" value="Netrin_domain"/>
</dbReference>
<evidence type="ECO:0000256" key="3">
    <source>
        <dbReference type="ARBA" id="ARBA00023157"/>
    </source>
</evidence>
<evidence type="ECO:0000256" key="2">
    <source>
        <dbReference type="ARBA" id="ARBA00022525"/>
    </source>
</evidence>
<gene>
    <name evidence="6" type="ORF">AB6A40_011085</name>
</gene>
<protein>
    <recommendedName>
        <fullName evidence="5">NTR domain-containing protein</fullName>
    </recommendedName>
</protein>
<feature type="domain" description="NTR" evidence="5">
    <location>
        <begin position="19"/>
        <end position="148"/>
    </location>
</feature>
<comment type="subcellular location">
    <subcellularLocation>
        <location evidence="1">Secreted</location>
    </subcellularLocation>
</comment>
<dbReference type="Gene3D" id="2.40.50.120">
    <property type="match status" value="1"/>
</dbReference>